<keyword evidence="3" id="KW-1185">Reference proteome</keyword>
<feature type="region of interest" description="Disordered" evidence="1">
    <location>
        <begin position="1"/>
        <end position="75"/>
    </location>
</feature>
<proteinExistence type="predicted"/>
<evidence type="ECO:0000313" key="3">
    <source>
        <dbReference type="Proteomes" id="UP000000268"/>
    </source>
</evidence>
<organism evidence="2 3">
    <name type="scientific">Acaryochloris marina (strain MBIC 11017)</name>
    <dbReference type="NCBI Taxonomy" id="329726"/>
    <lineage>
        <taxon>Bacteria</taxon>
        <taxon>Bacillati</taxon>
        <taxon>Cyanobacteriota</taxon>
        <taxon>Cyanophyceae</taxon>
        <taxon>Acaryochloridales</taxon>
        <taxon>Acaryochloridaceae</taxon>
        <taxon>Acaryochloris</taxon>
    </lineage>
</organism>
<dbReference type="KEGG" id="amr:AM1_0166"/>
<evidence type="ECO:0000256" key="1">
    <source>
        <dbReference type="SAM" id="MobiDB-lite"/>
    </source>
</evidence>
<dbReference type="HOGENOM" id="CLU_1248346_0_0_3"/>
<accession>B0C7J2</accession>
<name>B0C7J2_ACAM1</name>
<gene>
    <name evidence="2" type="ordered locus">AM1_0166</name>
</gene>
<protein>
    <submittedName>
        <fullName evidence="2">Uncharacterized protein</fullName>
    </submittedName>
</protein>
<dbReference type="Proteomes" id="UP000000268">
    <property type="component" value="Chromosome"/>
</dbReference>
<reference evidence="2 3" key="1">
    <citation type="journal article" date="2008" name="Proc. Natl. Acad. Sci. U.S.A.">
        <title>Niche adaptation and genome expansion in the chlorophyll d-producing cyanobacterium Acaryochloris marina.</title>
        <authorList>
            <person name="Swingley W.D."/>
            <person name="Chen M."/>
            <person name="Cheung P.C."/>
            <person name="Conrad A.L."/>
            <person name="Dejesa L.C."/>
            <person name="Hao J."/>
            <person name="Honchak B.M."/>
            <person name="Karbach L.E."/>
            <person name="Kurdoglu A."/>
            <person name="Lahiri S."/>
            <person name="Mastrian S.D."/>
            <person name="Miyashita H."/>
            <person name="Page L."/>
            <person name="Ramakrishna P."/>
            <person name="Satoh S."/>
            <person name="Sattley W.M."/>
            <person name="Shimada Y."/>
            <person name="Taylor H.L."/>
            <person name="Tomo T."/>
            <person name="Tsuchiya T."/>
            <person name="Wang Z.T."/>
            <person name="Raymond J."/>
            <person name="Mimuro M."/>
            <person name="Blankenship R.E."/>
            <person name="Touchman J.W."/>
        </authorList>
    </citation>
    <scope>NUCLEOTIDE SEQUENCE [LARGE SCALE GENOMIC DNA]</scope>
    <source>
        <strain evidence="3">MBIC 11017</strain>
    </source>
</reference>
<sequence length="221" mass="24667">MTPRPLPVLPDSPKPPEIERLKPEQKPGSKDQTTEKQDPKDSESQSSDSEPKNDSDLNAKNQETDTPPAPPIESEEVETIFGELDQALINSEVESDFDYIPGPEEFPEPEKFFTPESIKAFDFKNPKLAALGAIINSPRYYRLKEPDEVLASFPTIPAFKSASQPKKIGEYGGGPVYEFKVDDKTYYVSLVKSVKKLSKATFVIFWRADPNNLSKPDQGTS</sequence>
<feature type="compositionally biased region" description="Basic and acidic residues" evidence="1">
    <location>
        <begin position="14"/>
        <end position="57"/>
    </location>
</feature>
<evidence type="ECO:0000313" key="2">
    <source>
        <dbReference type="EMBL" id="ABW25252.1"/>
    </source>
</evidence>
<feature type="compositionally biased region" description="Pro residues" evidence="1">
    <location>
        <begin position="1"/>
        <end position="13"/>
    </location>
</feature>
<dbReference type="AlphaFoldDB" id="B0C7J2"/>
<dbReference type="EMBL" id="CP000828">
    <property type="protein sequence ID" value="ABW25252.1"/>
    <property type="molecule type" value="Genomic_DNA"/>
</dbReference>